<feature type="transmembrane region" description="Helical" evidence="1">
    <location>
        <begin position="32"/>
        <end position="54"/>
    </location>
</feature>
<name>A0A9P7SQR7_9HYPO</name>
<keyword evidence="1" id="KW-1133">Transmembrane helix</keyword>
<keyword evidence="1" id="KW-0812">Transmembrane</keyword>
<comment type="caution">
    <text evidence="3">The sequence shown here is derived from an EMBL/GenBank/DDBJ whole genome shotgun (WGS) entry which is preliminary data.</text>
</comment>
<protein>
    <submittedName>
        <fullName evidence="3">Uncharacterized protein</fullName>
    </submittedName>
</protein>
<dbReference type="EMBL" id="SRPR01000058">
    <property type="protein sequence ID" value="KAG5963054.1"/>
    <property type="molecule type" value="Genomic_DNA"/>
</dbReference>
<dbReference type="Proteomes" id="UP000742024">
    <property type="component" value="Unassembled WGS sequence"/>
</dbReference>
<dbReference type="OrthoDB" id="10447248at2759"/>
<keyword evidence="1" id="KW-0472">Membrane</keyword>
<evidence type="ECO:0000313" key="4">
    <source>
        <dbReference type="Proteomes" id="UP000742024"/>
    </source>
</evidence>
<dbReference type="Proteomes" id="UP000784919">
    <property type="component" value="Unassembled WGS sequence"/>
</dbReference>
<evidence type="ECO:0000313" key="3">
    <source>
        <dbReference type="EMBL" id="KAG5972111.1"/>
    </source>
</evidence>
<evidence type="ECO:0000256" key="1">
    <source>
        <dbReference type="SAM" id="Phobius"/>
    </source>
</evidence>
<evidence type="ECO:0000313" key="2">
    <source>
        <dbReference type="EMBL" id="KAG5963054.1"/>
    </source>
</evidence>
<dbReference type="AlphaFoldDB" id="A0A9P7SQR7"/>
<dbReference type="EMBL" id="SRPS01000050">
    <property type="protein sequence ID" value="KAG5972111.1"/>
    <property type="molecule type" value="Genomic_DNA"/>
</dbReference>
<proteinExistence type="predicted"/>
<reference evidence="3 4" key="1">
    <citation type="journal article" date="2020" name="bioRxiv">
        <title>Whole genome comparisons of ergot fungi reveals the divergence and evolution of species within the genus Claviceps are the result of varying mechanisms driving genome evolution and host range expansion.</title>
        <authorList>
            <person name="Wyka S.A."/>
            <person name="Mondo S.J."/>
            <person name="Liu M."/>
            <person name="Dettman J."/>
            <person name="Nalam V."/>
            <person name="Broders K.D."/>
        </authorList>
    </citation>
    <scope>NUCLEOTIDE SEQUENCE</scope>
    <source>
        <strain evidence="3">CCC 1102</strain>
        <strain evidence="2 4">LM583</strain>
    </source>
</reference>
<sequence length="74" mass="7969">MFVLPTNVLAASPSIAFITIQPSASGVPQHIVVVALLLTCILCLLTIGAVIFMIRRRKRVVKKAGFGEGEYLKS</sequence>
<accession>A0A9P7SQR7</accession>
<organism evidence="3 5">
    <name type="scientific">Claviceps arundinis</name>
    <dbReference type="NCBI Taxonomy" id="1623583"/>
    <lineage>
        <taxon>Eukaryota</taxon>
        <taxon>Fungi</taxon>
        <taxon>Dikarya</taxon>
        <taxon>Ascomycota</taxon>
        <taxon>Pezizomycotina</taxon>
        <taxon>Sordariomycetes</taxon>
        <taxon>Hypocreomycetidae</taxon>
        <taxon>Hypocreales</taxon>
        <taxon>Clavicipitaceae</taxon>
        <taxon>Claviceps</taxon>
    </lineage>
</organism>
<evidence type="ECO:0000313" key="5">
    <source>
        <dbReference type="Proteomes" id="UP000784919"/>
    </source>
</evidence>
<gene>
    <name evidence="3" type="ORF">E4U56_006336</name>
    <name evidence="2" type="ORF">E4U57_006557</name>
</gene>
<keyword evidence="4" id="KW-1185">Reference proteome</keyword>